<protein>
    <submittedName>
        <fullName evidence="1">Uncharacterized protein</fullName>
    </submittedName>
</protein>
<comment type="caution">
    <text evidence="1">The sequence shown here is derived from an EMBL/GenBank/DDBJ whole genome shotgun (WGS) entry which is preliminary data.</text>
</comment>
<proteinExistence type="predicted"/>
<gene>
    <name evidence="1" type="ORF">LCGC14_2385960</name>
</gene>
<organism evidence="1">
    <name type="scientific">marine sediment metagenome</name>
    <dbReference type="NCBI Taxonomy" id="412755"/>
    <lineage>
        <taxon>unclassified sequences</taxon>
        <taxon>metagenomes</taxon>
        <taxon>ecological metagenomes</taxon>
    </lineage>
</organism>
<accession>A0A0F9BZP7</accession>
<reference evidence="1" key="1">
    <citation type="journal article" date="2015" name="Nature">
        <title>Complex archaea that bridge the gap between prokaryotes and eukaryotes.</title>
        <authorList>
            <person name="Spang A."/>
            <person name="Saw J.H."/>
            <person name="Jorgensen S.L."/>
            <person name="Zaremba-Niedzwiedzka K."/>
            <person name="Martijn J."/>
            <person name="Lind A.E."/>
            <person name="van Eijk R."/>
            <person name="Schleper C."/>
            <person name="Guy L."/>
            <person name="Ettema T.J."/>
        </authorList>
    </citation>
    <scope>NUCLEOTIDE SEQUENCE</scope>
</reference>
<dbReference type="AlphaFoldDB" id="A0A0F9BZP7"/>
<dbReference type="EMBL" id="LAZR01035494">
    <property type="protein sequence ID" value="KKL27354.1"/>
    <property type="molecule type" value="Genomic_DNA"/>
</dbReference>
<evidence type="ECO:0000313" key="1">
    <source>
        <dbReference type="EMBL" id="KKL27354.1"/>
    </source>
</evidence>
<sequence>MRIAGYHVDWKDAFEGKIVNEMLEAVGGLRLVYNYDVSMYVDVQLQIYSDSYLSLAQLDHLWDVGDLTIGDGEVLEGTFEEILVELKARVKERE</sequence>
<name>A0A0F9BZP7_9ZZZZ</name>